<protein>
    <recommendedName>
        <fullName evidence="3">LysM domain-containing protein</fullName>
    </recommendedName>
</protein>
<dbReference type="InterPro" id="IPR005158">
    <property type="entry name" value="BTAD"/>
</dbReference>
<reference evidence="4 5" key="1">
    <citation type="journal article" date="2019" name="Int. J. Syst. Evol. Microbiol.">
        <title>The Global Catalogue of Microorganisms (GCM) 10K type strain sequencing project: providing services to taxonomists for standard genome sequencing and annotation.</title>
        <authorList>
            <consortium name="The Broad Institute Genomics Platform"/>
            <consortium name="The Broad Institute Genome Sequencing Center for Infectious Disease"/>
            <person name="Wu L."/>
            <person name="Ma J."/>
        </authorList>
    </citation>
    <scope>NUCLEOTIDE SEQUENCE [LARGE SCALE GENOMIC DNA]</scope>
    <source>
        <strain evidence="4 5">JCM 6835</strain>
    </source>
</reference>
<evidence type="ECO:0000313" key="5">
    <source>
        <dbReference type="Proteomes" id="UP001501666"/>
    </source>
</evidence>
<feature type="domain" description="LysM" evidence="3">
    <location>
        <begin position="153"/>
        <end position="209"/>
    </location>
</feature>
<gene>
    <name evidence="4" type="ORF">GCM10010412_021950</name>
</gene>
<keyword evidence="2" id="KW-1133">Transmembrane helix</keyword>
<feature type="transmembrane region" description="Helical" evidence="2">
    <location>
        <begin position="98"/>
        <end position="120"/>
    </location>
</feature>
<sequence length="802" mass="86574">MRALMMLGRGLRVLGAGAVLVAIEGGVPYMLVRFAWIPLPSKVPSWAEIERLLVNPISDELLLGVLAVPLWLLWAAFSVALAVEIAGLARGIEIHVPLLGPLQSMAAGLLGSMAIAVLPIDLRAASVPIPPVVVEQAAHARAVLPVADEPRERVHVVRPGESLWKIAGKRLGSGTKWRKLWQLNAHHRQVDGQQFTDPDLIQPGWRLRLPAVLRKSPPTPAVVAEPPKPTAERAQPAAPSATVLVTIDVPSGGVVAMSAIAGMCAAHALARFHRRRRRVPPAATEDITITPGPETPPVIEAARRAFRESFHERDETPPSDLDLIRMTSAIEVPDTVVIGASADGSPLRLPLSGLALGLTGPGADDVVRAVLLDLLHQAGNLRVEVVTCTADATRIGMTHAVPGLTILGSPVAALDRFEEIRFTRRRVLAERDAEHVAELRRSDPGEVLPAVVLVLTPGDDVTSRLPVLLEARCGLGALVLGEWPAGAAYRVEADHRVAAVPGDGIKSFIGASLIRLSSGDLADALRNLGDAQEEEPATHSEVASGEWTHSTPVWVRVLGRPAVWVKGHDRPLRVRGLKLSLLLYLALHPQGAAKEAICEALWSGKPPGHEFHSLLRHLRGVLESASGQNGFVLAMDNETYRVDSGKVGYDLWEFQQAVRDARTAPDVPARIRALERAAELCGGELGSGLTEEWILEEQYPLTLAQVDVLTQLAELVDDPERKVELLDQARRLDPDTEEIWCRMMRLQLSLGLRDRARHTGQLLTAHLRTLQAEPLPATAEVLAAALGLRARSKKPERGRTSG</sequence>
<dbReference type="SUPFAM" id="SSF48452">
    <property type="entry name" value="TPR-like"/>
    <property type="match status" value="1"/>
</dbReference>
<proteinExistence type="predicted"/>
<evidence type="ECO:0000259" key="3">
    <source>
        <dbReference type="PROSITE" id="PS51782"/>
    </source>
</evidence>
<dbReference type="PANTHER" id="PTHR35807">
    <property type="entry name" value="TRANSCRIPTIONAL REGULATOR REDD-RELATED"/>
    <property type="match status" value="1"/>
</dbReference>
<dbReference type="InterPro" id="IPR011990">
    <property type="entry name" value="TPR-like_helical_dom_sf"/>
</dbReference>
<dbReference type="Gene3D" id="1.10.10.10">
    <property type="entry name" value="Winged helix-like DNA-binding domain superfamily/Winged helix DNA-binding domain"/>
    <property type="match status" value="1"/>
</dbReference>
<dbReference type="PROSITE" id="PS51782">
    <property type="entry name" value="LYSM"/>
    <property type="match status" value="1"/>
</dbReference>
<keyword evidence="2" id="KW-0472">Membrane</keyword>
<dbReference type="InterPro" id="IPR051677">
    <property type="entry name" value="AfsR-DnrI-RedD_regulator"/>
</dbReference>
<comment type="caution">
    <text evidence="4">The sequence shown here is derived from an EMBL/GenBank/DDBJ whole genome shotgun (WGS) entry which is preliminary data.</text>
</comment>
<dbReference type="InterPro" id="IPR036779">
    <property type="entry name" value="LysM_dom_sf"/>
</dbReference>
<name>A0ABN3RJC3_9ACTN</name>
<accession>A0ABN3RJC3</accession>
<dbReference type="SMART" id="SM01043">
    <property type="entry name" value="BTAD"/>
    <property type="match status" value="1"/>
</dbReference>
<dbReference type="CDD" id="cd00118">
    <property type="entry name" value="LysM"/>
    <property type="match status" value="1"/>
</dbReference>
<feature type="transmembrane region" description="Helical" evidence="2">
    <location>
        <begin position="61"/>
        <end position="86"/>
    </location>
</feature>
<organism evidence="4 5">
    <name type="scientific">Nonomuraea recticatena</name>
    <dbReference type="NCBI Taxonomy" id="46178"/>
    <lineage>
        <taxon>Bacteria</taxon>
        <taxon>Bacillati</taxon>
        <taxon>Actinomycetota</taxon>
        <taxon>Actinomycetes</taxon>
        <taxon>Streptosporangiales</taxon>
        <taxon>Streptosporangiaceae</taxon>
        <taxon>Nonomuraea</taxon>
    </lineage>
</organism>
<dbReference type="RefSeq" id="WP_346145547.1">
    <property type="nucleotide sequence ID" value="NZ_BAAATE010000004.1"/>
</dbReference>
<dbReference type="InterPro" id="IPR036388">
    <property type="entry name" value="WH-like_DNA-bd_sf"/>
</dbReference>
<dbReference type="SMART" id="SM00257">
    <property type="entry name" value="LysM"/>
    <property type="match status" value="1"/>
</dbReference>
<evidence type="ECO:0000256" key="2">
    <source>
        <dbReference type="SAM" id="Phobius"/>
    </source>
</evidence>
<keyword evidence="5" id="KW-1185">Reference proteome</keyword>
<evidence type="ECO:0000256" key="1">
    <source>
        <dbReference type="SAM" id="MobiDB-lite"/>
    </source>
</evidence>
<dbReference type="EMBL" id="BAAATE010000004">
    <property type="protein sequence ID" value="GAA2653665.1"/>
    <property type="molecule type" value="Genomic_DNA"/>
</dbReference>
<evidence type="ECO:0000313" key="4">
    <source>
        <dbReference type="EMBL" id="GAA2653665.1"/>
    </source>
</evidence>
<keyword evidence="2" id="KW-0812">Transmembrane</keyword>
<dbReference type="Gene3D" id="1.25.40.10">
    <property type="entry name" value="Tetratricopeptide repeat domain"/>
    <property type="match status" value="1"/>
</dbReference>
<feature type="transmembrane region" description="Helical" evidence="2">
    <location>
        <begin position="12"/>
        <end position="36"/>
    </location>
</feature>
<dbReference type="Proteomes" id="UP001501666">
    <property type="component" value="Unassembled WGS sequence"/>
</dbReference>
<dbReference type="InterPro" id="IPR018392">
    <property type="entry name" value="LysM"/>
</dbReference>
<feature type="region of interest" description="Disordered" evidence="1">
    <location>
        <begin position="217"/>
        <end position="236"/>
    </location>
</feature>
<dbReference type="Gene3D" id="3.10.350.10">
    <property type="entry name" value="LysM domain"/>
    <property type="match status" value="1"/>
</dbReference>
<dbReference type="Pfam" id="PF01476">
    <property type="entry name" value="LysM"/>
    <property type="match status" value="1"/>
</dbReference>